<dbReference type="Pfam" id="PF07366">
    <property type="entry name" value="SnoaL"/>
    <property type="match status" value="1"/>
</dbReference>
<reference evidence="2 3" key="1">
    <citation type="journal article" date="2021" name="Microbiol. Spectr.">
        <title>A Single Bacterium Capable of Oxidation and Reduction of Iron at Circumneutral pH.</title>
        <authorList>
            <person name="Kato S."/>
            <person name="Ohkuma M."/>
        </authorList>
    </citation>
    <scope>NUCLEOTIDE SEQUENCE [LARGE SCALE GENOMIC DNA]</scope>
    <source>
        <strain evidence="2 3">MIZ03</strain>
    </source>
</reference>
<dbReference type="PANTHER" id="PTHR38436">
    <property type="entry name" value="POLYKETIDE CYCLASE SNOAL-LIKE DOMAIN"/>
    <property type="match status" value="1"/>
</dbReference>
<gene>
    <name evidence="2" type="ORF">MIZ03_1980</name>
</gene>
<proteinExistence type="predicted"/>
<evidence type="ECO:0000313" key="3">
    <source>
        <dbReference type="Proteomes" id="UP000824366"/>
    </source>
</evidence>
<dbReference type="PANTHER" id="PTHR38436:SF1">
    <property type="entry name" value="ESTER CYCLASE"/>
    <property type="match status" value="1"/>
</dbReference>
<protein>
    <recommendedName>
        <fullName evidence="4">Polyketide cyclase</fullName>
    </recommendedName>
</protein>
<evidence type="ECO:0000256" key="1">
    <source>
        <dbReference type="SAM" id="SignalP"/>
    </source>
</evidence>
<organism evidence="2 3">
    <name type="scientific">Rhodoferax lithotrophicus</name>
    <dbReference type="NCBI Taxonomy" id="2798804"/>
    <lineage>
        <taxon>Bacteria</taxon>
        <taxon>Pseudomonadati</taxon>
        <taxon>Pseudomonadota</taxon>
        <taxon>Betaproteobacteria</taxon>
        <taxon>Burkholderiales</taxon>
        <taxon>Comamonadaceae</taxon>
        <taxon>Rhodoferax</taxon>
    </lineage>
</organism>
<sequence length="177" mass="19239">MTSFKLSRLGRLVLLSALFLTAQAYAVETPLKVVQKYMAAWNAHNANDAALNFDYDVEYFDASVGQSQYGAVPARDNVIKFFMEAFPDLQWKMEGAPVVSKDAVAFQWVFTGTNTGIAVDCGKATGKPIAFHGVSMIRFKAGKIAYQGDYYDALTFRNQVGLPAVCPVAAPAVPAPQ</sequence>
<dbReference type="Proteomes" id="UP000824366">
    <property type="component" value="Chromosome"/>
</dbReference>
<dbReference type="Gene3D" id="3.10.450.50">
    <property type="match status" value="1"/>
</dbReference>
<dbReference type="InterPro" id="IPR009959">
    <property type="entry name" value="Cyclase_SnoaL-like"/>
</dbReference>
<evidence type="ECO:0008006" key="4">
    <source>
        <dbReference type="Google" id="ProtNLM"/>
    </source>
</evidence>
<dbReference type="InterPro" id="IPR032710">
    <property type="entry name" value="NTF2-like_dom_sf"/>
</dbReference>
<name>A0ABM7MLF2_9BURK</name>
<keyword evidence="1" id="KW-0732">Signal</keyword>
<dbReference type="SUPFAM" id="SSF54427">
    <property type="entry name" value="NTF2-like"/>
    <property type="match status" value="1"/>
</dbReference>
<feature type="signal peptide" evidence="1">
    <location>
        <begin position="1"/>
        <end position="26"/>
    </location>
</feature>
<evidence type="ECO:0000313" key="2">
    <source>
        <dbReference type="EMBL" id="BCO27093.1"/>
    </source>
</evidence>
<keyword evidence="3" id="KW-1185">Reference proteome</keyword>
<accession>A0ABM7MLF2</accession>
<feature type="chain" id="PRO_5046333221" description="Polyketide cyclase" evidence="1">
    <location>
        <begin position="27"/>
        <end position="177"/>
    </location>
</feature>
<dbReference type="EMBL" id="AP024238">
    <property type="protein sequence ID" value="BCO27093.1"/>
    <property type="molecule type" value="Genomic_DNA"/>
</dbReference>
<dbReference type="RefSeq" id="WP_223911583.1">
    <property type="nucleotide sequence ID" value="NZ_AP024238.1"/>
</dbReference>